<gene>
    <name evidence="2" type="ORF">OVY01_21725</name>
</gene>
<name>A0ABT3ZV44_9BURK</name>
<accession>A0ABT3ZV44</accession>
<dbReference type="RefSeq" id="WP_267849694.1">
    <property type="nucleotide sequence ID" value="NZ_JAPMXC010000012.1"/>
</dbReference>
<reference evidence="2" key="1">
    <citation type="submission" date="2022-11" db="EMBL/GenBank/DDBJ databases">
        <title>Robbsia betulipollinis sp. nov., isolated from pollen of birch (Betula pendula).</title>
        <authorList>
            <person name="Shi H."/>
            <person name="Ambika Manirajan B."/>
            <person name="Ratering S."/>
            <person name="Geissler-Plaum R."/>
            <person name="Schnell S."/>
        </authorList>
    </citation>
    <scope>NUCLEOTIDE SEQUENCE</scope>
    <source>
        <strain evidence="2">Bb-Pol-6</strain>
    </source>
</reference>
<dbReference type="Gene3D" id="1.25.40.10">
    <property type="entry name" value="Tetratricopeptide repeat domain"/>
    <property type="match status" value="1"/>
</dbReference>
<feature type="region of interest" description="Disordered" evidence="1">
    <location>
        <begin position="1"/>
        <end position="26"/>
    </location>
</feature>
<dbReference type="PRINTS" id="PR01595">
    <property type="entry name" value="SYCDCHAPRONE"/>
</dbReference>
<evidence type="ECO:0000256" key="1">
    <source>
        <dbReference type="SAM" id="MobiDB-lite"/>
    </source>
</evidence>
<dbReference type="InterPro" id="IPR011990">
    <property type="entry name" value="TPR-like_helical_dom_sf"/>
</dbReference>
<evidence type="ECO:0000313" key="3">
    <source>
        <dbReference type="Proteomes" id="UP001082899"/>
    </source>
</evidence>
<dbReference type="SUPFAM" id="SSF48452">
    <property type="entry name" value="TPR-like"/>
    <property type="match status" value="1"/>
</dbReference>
<dbReference type="Pfam" id="PF13432">
    <property type="entry name" value="TPR_16"/>
    <property type="match status" value="1"/>
</dbReference>
<sequence>MTTNAKSPGTASTNRTPKRSCGTDSHADEQRYARGFRAFRQGHYRQALGLFTRLLLGEPLNPRYLMASGACLQRLHRYEDALRPYCLCAAFSPTDLLCQLYIAQCLMALGKSAQAVEALRRLLAAPMKDDGQQALRQHAQMLLDTLLAATHKE</sequence>
<evidence type="ECO:0000313" key="2">
    <source>
        <dbReference type="EMBL" id="MCY0389765.1"/>
    </source>
</evidence>
<dbReference type="Proteomes" id="UP001082899">
    <property type="component" value="Unassembled WGS sequence"/>
</dbReference>
<dbReference type="EMBL" id="JAPMXC010000012">
    <property type="protein sequence ID" value="MCY0389765.1"/>
    <property type="molecule type" value="Genomic_DNA"/>
</dbReference>
<feature type="compositionally biased region" description="Polar residues" evidence="1">
    <location>
        <begin position="1"/>
        <end position="15"/>
    </location>
</feature>
<proteinExistence type="predicted"/>
<protein>
    <submittedName>
        <fullName evidence="2">Tetratricopeptide repeat protein</fullName>
    </submittedName>
</protein>
<comment type="caution">
    <text evidence="2">The sequence shown here is derived from an EMBL/GenBank/DDBJ whole genome shotgun (WGS) entry which is preliminary data.</text>
</comment>
<dbReference type="InterPro" id="IPR005415">
    <property type="entry name" value="T3SS_Ca_resp_chp_LcrH/SycD"/>
</dbReference>
<keyword evidence="3" id="KW-1185">Reference proteome</keyword>
<organism evidence="2 3">
    <name type="scientific">Robbsia betulipollinis</name>
    <dbReference type="NCBI Taxonomy" id="2981849"/>
    <lineage>
        <taxon>Bacteria</taxon>
        <taxon>Pseudomonadati</taxon>
        <taxon>Pseudomonadota</taxon>
        <taxon>Betaproteobacteria</taxon>
        <taxon>Burkholderiales</taxon>
        <taxon>Burkholderiaceae</taxon>
        <taxon>Robbsia</taxon>
    </lineage>
</organism>